<keyword evidence="6 10" id="KW-0812">Transmembrane</keyword>
<keyword evidence="9 10" id="KW-0472">Membrane</keyword>
<feature type="transmembrane region" description="Helical" evidence="10">
    <location>
        <begin position="164"/>
        <end position="187"/>
    </location>
</feature>
<dbReference type="InterPro" id="IPR050480">
    <property type="entry name" value="CysZ-like"/>
</dbReference>
<name>A0ABN3D6L1_9MICO</name>
<protein>
    <submittedName>
        <fullName evidence="11">EI24 domain-containing protein</fullName>
    </submittedName>
</protein>
<keyword evidence="4" id="KW-0997">Cell inner membrane</keyword>
<accession>A0ABN3D6L1</accession>
<gene>
    <name evidence="11" type="ORF">GCM10009851_00880</name>
</gene>
<evidence type="ECO:0000256" key="3">
    <source>
        <dbReference type="ARBA" id="ARBA00022475"/>
    </source>
</evidence>
<evidence type="ECO:0000256" key="5">
    <source>
        <dbReference type="ARBA" id="ARBA00022605"/>
    </source>
</evidence>
<evidence type="ECO:0000313" key="12">
    <source>
        <dbReference type="Proteomes" id="UP001500929"/>
    </source>
</evidence>
<evidence type="ECO:0000256" key="9">
    <source>
        <dbReference type="ARBA" id="ARBA00023136"/>
    </source>
</evidence>
<evidence type="ECO:0000256" key="4">
    <source>
        <dbReference type="ARBA" id="ARBA00022519"/>
    </source>
</evidence>
<evidence type="ECO:0000256" key="10">
    <source>
        <dbReference type="SAM" id="Phobius"/>
    </source>
</evidence>
<feature type="transmembrane region" description="Helical" evidence="10">
    <location>
        <begin position="208"/>
        <end position="233"/>
    </location>
</feature>
<keyword evidence="2" id="KW-0813">Transport</keyword>
<feature type="transmembrane region" description="Helical" evidence="10">
    <location>
        <begin position="25"/>
        <end position="51"/>
    </location>
</feature>
<keyword evidence="7 10" id="KW-1133">Transmembrane helix</keyword>
<sequence length="258" mass="27032">MVRDFFAGVGVLLRGFSLWATRPKLMLLGMLPALIVGVVFTAALVALAVSSPTLADGVTPFADGWVEPWRTVFRAAVAAALVGVAVLLAVFTFTAITLAVGDPFYERIWRVTEESLGDAPPEPQGGFWRLLGRGVTIAARILALTAAFGAVLVVVGLIPIAGQIAAPVLSALFGGWVLALELTGFASDARGLTLRDRRRMLGTRRARTLGFGVAVYLVFLIPLGAVAAMPAAVVGATALLRRAHTEAAHTEAGRHPEG</sequence>
<evidence type="ECO:0000256" key="1">
    <source>
        <dbReference type="ARBA" id="ARBA00004141"/>
    </source>
</evidence>
<organism evidence="11 12">
    <name type="scientific">Herbiconiux moechotypicola</name>
    <dbReference type="NCBI Taxonomy" id="637393"/>
    <lineage>
        <taxon>Bacteria</taxon>
        <taxon>Bacillati</taxon>
        <taxon>Actinomycetota</taxon>
        <taxon>Actinomycetes</taxon>
        <taxon>Micrococcales</taxon>
        <taxon>Microbacteriaceae</taxon>
        <taxon>Herbiconiux</taxon>
    </lineage>
</organism>
<reference evidence="11 12" key="1">
    <citation type="journal article" date="2019" name="Int. J. Syst. Evol. Microbiol.">
        <title>The Global Catalogue of Microorganisms (GCM) 10K type strain sequencing project: providing services to taxonomists for standard genome sequencing and annotation.</title>
        <authorList>
            <consortium name="The Broad Institute Genomics Platform"/>
            <consortium name="The Broad Institute Genome Sequencing Center for Infectious Disease"/>
            <person name="Wu L."/>
            <person name="Ma J."/>
        </authorList>
    </citation>
    <scope>NUCLEOTIDE SEQUENCE [LARGE SCALE GENOMIC DNA]</scope>
    <source>
        <strain evidence="11 12">JCM 16117</strain>
    </source>
</reference>
<evidence type="ECO:0000313" key="11">
    <source>
        <dbReference type="EMBL" id="GAA2222072.1"/>
    </source>
</evidence>
<evidence type="ECO:0000256" key="2">
    <source>
        <dbReference type="ARBA" id="ARBA00022448"/>
    </source>
</evidence>
<evidence type="ECO:0000256" key="7">
    <source>
        <dbReference type="ARBA" id="ARBA00022989"/>
    </source>
</evidence>
<dbReference type="EMBL" id="BAAAQY010000001">
    <property type="protein sequence ID" value="GAA2222072.1"/>
    <property type="molecule type" value="Genomic_DNA"/>
</dbReference>
<keyword evidence="5" id="KW-0028">Amino-acid biosynthesis</keyword>
<keyword evidence="12" id="KW-1185">Reference proteome</keyword>
<dbReference type="RefSeq" id="WP_259477960.1">
    <property type="nucleotide sequence ID" value="NZ_BAAAQY010000001.1"/>
</dbReference>
<keyword evidence="8" id="KW-0764">Sulfate transport</keyword>
<evidence type="ECO:0000256" key="6">
    <source>
        <dbReference type="ARBA" id="ARBA00022692"/>
    </source>
</evidence>
<dbReference type="PANTHER" id="PTHR37468:SF1">
    <property type="entry name" value="SULFATE TRANSPORTER CYSZ"/>
    <property type="match status" value="1"/>
</dbReference>
<comment type="subcellular location">
    <subcellularLocation>
        <location evidence="1">Membrane</location>
        <topology evidence="1">Multi-pass membrane protein</topology>
    </subcellularLocation>
</comment>
<comment type="caution">
    <text evidence="11">The sequence shown here is derived from an EMBL/GenBank/DDBJ whole genome shotgun (WGS) entry which is preliminary data.</text>
</comment>
<dbReference type="Proteomes" id="UP001500929">
    <property type="component" value="Unassembled WGS sequence"/>
</dbReference>
<evidence type="ECO:0000256" key="8">
    <source>
        <dbReference type="ARBA" id="ARBA00023032"/>
    </source>
</evidence>
<proteinExistence type="predicted"/>
<feature type="transmembrane region" description="Helical" evidence="10">
    <location>
        <begin position="137"/>
        <end position="158"/>
    </location>
</feature>
<feature type="transmembrane region" description="Helical" evidence="10">
    <location>
        <begin position="71"/>
        <end position="100"/>
    </location>
</feature>
<dbReference type="PANTHER" id="PTHR37468">
    <property type="entry name" value="SULFATE TRANSPORTER CYSZ"/>
    <property type="match status" value="1"/>
</dbReference>
<keyword evidence="3" id="KW-1003">Cell membrane</keyword>
<dbReference type="InterPro" id="IPR059112">
    <property type="entry name" value="CysZ/EI24"/>
</dbReference>
<dbReference type="Pfam" id="PF07264">
    <property type="entry name" value="EI24"/>
    <property type="match status" value="1"/>
</dbReference>